<dbReference type="InterPro" id="IPR032425">
    <property type="entry name" value="FERM_f0"/>
</dbReference>
<dbReference type="SUPFAM" id="SSF54236">
    <property type="entry name" value="Ubiquitin-like"/>
    <property type="match status" value="1"/>
</dbReference>
<dbReference type="PANTHER" id="PTHR19981:SF1">
    <property type="entry name" value="RHEA, ISOFORM B"/>
    <property type="match status" value="1"/>
</dbReference>
<dbReference type="GO" id="GO:0098609">
    <property type="term" value="P:cell-cell adhesion"/>
    <property type="evidence" value="ECO:0007669"/>
    <property type="project" value="TreeGrafter"/>
</dbReference>
<feature type="region of interest" description="Disordered" evidence="5">
    <location>
        <begin position="2525"/>
        <end position="2552"/>
    </location>
</feature>
<dbReference type="Pfam" id="PF01608">
    <property type="entry name" value="I_LWEQ"/>
    <property type="match status" value="1"/>
</dbReference>
<dbReference type="FunFam" id="1.20.1420.10:FF:000002">
    <property type="entry name" value="Talin 2"/>
    <property type="match status" value="1"/>
</dbReference>
<dbReference type="InterPro" id="IPR014352">
    <property type="entry name" value="FERM/acyl-CoA-bd_prot_sf"/>
</dbReference>
<dbReference type="GO" id="GO:0005737">
    <property type="term" value="C:cytoplasm"/>
    <property type="evidence" value="ECO:0007669"/>
    <property type="project" value="TreeGrafter"/>
</dbReference>
<dbReference type="InterPro" id="IPR057346">
    <property type="entry name" value="Talin1/2_VBS2"/>
</dbReference>
<dbReference type="FunFam" id="1.20.1410.10:FF:000001">
    <property type="entry name" value="Talin 2"/>
    <property type="match status" value="1"/>
</dbReference>
<dbReference type="SUPFAM" id="SSF47031">
    <property type="entry name" value="Second domain of FERM"/>
    <property type="match status" value="1"/>
</dbReference>
<sequence length="2552" mass="279193">MGVLTLTVLSADKQMKKTMQFDPQASVYDVCKLIRDKIGMSDAKANEYGLFRVEDDPTKCAYLENGKTLEFYLVRNGDTVEYKKKIRPLKVQTLDKSIKTLYVDESQPVADLMTVICSKIGIANHDEYSLVRTKNDAWKSTATLRDDRRAASESRANLNESKIFGTMSRNKEKKMEQLRNKLHTDEELAWLDHSKTLREQSIDEDETLLLRRKFFFSDTNVDSRDPVQLNLLYVQCRDGVLNGVHPVSREKACQLAGYQCLIEYGPFQENRQKSIDFKEVLPKEYLKSKENEKSVINQYREMTQRHDQPNNEDPKKSYVKICQELLTYGVTFFLVKEKVPGKNKLIPRLLGVNKECVMRVDAKTKEVLKEWPLEQVRRWAPSNNTFTLDFGDYLDGYYAVKTADGQKIAQLIAGYVDIIIRKKRTRDHLGIEGDEGSTMLEDVVAPAKATLVAHGQITKGYAEDGHVALPGVLRTAGTLGAPGAQYGAVSGEILQQSLGRGQRARVIESQERAQRALVGTIEASIRSVAEAEEEIFKPPEIKLPDLGDPSHRRWHEERVAVEKEGVEDRIAAMGAATAEVVQLTAVVDEVDHRVGTAIATIGSNLPEMGRGVRELAALMPDRDRAGDLVDAARKLCGAFSDFLHTVNPEHEESRTTVLAAAGRVGDFSQAVISTIEEQTAEEKVFHEDLARKARNVATSTAQLVLRAKTISAECEDQALQDKVIHSATQCAYATSQLVACARVVAPSIETPSCQDQLANAAKQVARAVEDLLVDASSATERNRQGIEVGHVQLGDIHEAARQVTSALDGLLDHVKTSPRQVTQTTEEERYEDVLRTSRRLITIQAPDSQDMVRQSESVIRHSRLLVEDLEHEAEMSPEQRDKLLSAARSVAQATSHMIDATKECQSRPQDIQSQMALRSAAEQLVQTTTEATSEQQARRTMERLEQAAKHTAAAATQTIAAASAARPLITQRTVTETLEVECTETAEYVPRLIASIRESQSAHTASEKFRAQSRLIKDSTQVIQPATRLVEVARRSVPSVTEQSVASKLQTDSQQLSTQLAELRVAINNAQQLSFERQLTHSEDLIRELDRELVEIGRAGQAGQLKPMPGESAERSSTSLMNACRQVSSTLAQLVSAATTDDRQHVGASAVDAAQSLRTFTTSVHEVCATRQDAPVDKLVTAARSVVHDSGRVFDHVRERSVQQQLSDATRAVTTSLRQVVSYLPENVHIDRAIETIRSVDHIRERRSPVELRTAASKLIESTSDLVVNMRAPQQAAAVDVFVRSYTDFHTAVREAIAMQQEMQQRQINETYLVKAREEAVNVLVRMGASAAEQANVTHTQALTQSTHELTHTVNTIVENVSRESPWQRECDSALRQIASVRHHLEQALLPVNEDTYYESLDVVTEQSKRLGEGMTGIARHAKKSEVQGVCESVHEAAEAVCGLARAAAQSAYLVGVADARSMPGRAAVIDVPRFERSVTYVKQVCERIAQQDYNQQQLLGDGTEVAKHTSALANICRSASERTSNVTVKKQFINGARDLASSTANLITAIRQLDRHYSDTTQHECTEAAQTLHTVAEQFERFVDNPDFGPVPAKISPEGQQAQRPVLTSAKTMLDVSSSMIETAKALSDRPTDGQVWQRLAFNSKDVSESIKRLVSAIRDEAPGQTDLDRSIERLNQLIQQVDNASMAAVQQQLPRTTVTEQRVHQQILHGVQSLRDSVHPLHAAATGQAEQIGRCVREQMSTMDSLVQSCIQAASISPNERQQSALFDQCKTVVEAETQLMYACKDAAGNPKAVEAHHAVSECVQLLTEAISDLEQNVNVLASDAGVIHGMVETISRSIAMADESRSVATGGSFADAQTRMMSALEDIRNIANEMTFADPSALGSLALRLSERYQHLAEASQLAVATLASPNIAQKLRVAVQKLGTACMELVKLAGQRRAHPSDQRTKKELEASSKIVVDRVAEVLAALHEGSRGTQACINAANTVSGIIGDLDTTIMFATSGTLNPARGSEKFGDHREAILKTAKALVEDTKALVAGAASNQEQLAVAAQNAVRTIVNLTDAVKSGAVSLSSDNAEAQVMVIHAVRDVAAALSNLIQATKNASGRALQDPAMGNLKEAAKIMVTNVTSLLKTVKDVEDEHQRGARALEAAIQAIDQEIRSYDSGEAPGRGTASAEDVILATKHVTNATAKAAAAAKTLQQSDLIAASNLARHAVSELLSTTRAAAHNADSAELRYRTVDSGRDVAIQVRTLLNTLLILLHRVNDPNARNQLLEASRQVAKCVGELVNCGEQLKGDAWTDPSDPTAIAENELLGAANSIEAAAIKLAQLRPRTVHKVDENLTFDEQILQAAKSIAAAVQTLVKAASAAQRELVEQGRLDPHPQLATDDYQWSEGLISAARTVAAAVHQLCEAANGLVQGLTTEEKLISAAKQVASSTAHLLVACKVKADQDSRAMQRLQSAGHAVKTATEHLVMAARQATHEDERPLVISQRMVSGIAQVMDAQANVLRMERELKEARQHLATLNKARYERGGTPDDRATPEEGRNGHMP</sequence>
<dbReference type="GO" id="GO:0005178">
    <property type="term" value="F:integrin binding"/>
    <property type="evidence" value="ECO:0007669"/>
    <property type="project" value="TreeGrafter"/>
</dbReference>
<dbReference type="InterPro" id="IPR002404">
    <property type="entry name" value="IRS_PTB"/>
</dbReference>
<keyword evidence="9" id="KW-1185">Reference proteome</keyword>
<dbReference type="EMBL" id="JAUCMV010000004">
    <property type="protein sequence ID" value="KAK0407513.1"/>
    <property type="molecule type" value="Genomic_DNA"/>
</dbReference>
<reference evidence="8" key="1">
    <citation type="submission" date="2023-06" db="EMBL/GenBank/DDBJ databases">
        <title>Genomic analysis of the entomopathogenic nematode Steinernema hermaphroditum.</title>
        <authorList>
            <person name="Schwarz E.M."/>
            <person name="Heppert J.K."/>
            <person name="Baniya A."/>
            <person name="Schwartz H.T."/>
            <person name="Tan C.-H."/>
            <person name="Antoshechkin I."/>
            <person name="Sternberg P.W."/>
            <person name="Goodrich-Blair H."/>
            <person name="Dillman A.R."/>
        </authorList>
    </citation>
    <scope>NUCLEOTIDE SEQUENCE</scope>
    <source>
        <strain evidence="8">PS9179</strain>
        <tissue evidence="8">Whole animal</tissue>
    </source>
</reference>
<dbReference type="InterPro" id="IPR019749">
    <property type="entry name" value="Band_41_domain"/>
</dbReference>
<keyword evidence="3" id="KW-0206">Cytoskeleton</keyword>
<dbReference type="Proteomes" id="UP001175271">
    <property type="component" value="Unassembled WGS sequence"/>
</dbReference>
<evidence type="ECO:0000256" key="4">
    <source>
        <dbReference type="SAM" id="Coils"/>
    </source>
</evidence>
<dbReference type="InterPro" id="IPR002558">
    <property type="entry name" value="ILWEQ_dom"/>
</dbReference>
<organism evidence="8 9">
    <name type="scientific">Steinernema hermaphroditum</name>
    <dbReference type="NCBI Taxonomy" id="289476"/>
    <lineage>
        <taxon>Eukaryota</taxon>
        <taxon>Metazoa</taxon>
        <taxon>Ecdysozoa</taxon>
        <taxon>Nematoda</taxon>
        <taxon>Chromadorea</taxon>
        <taxon>Rhabditida</taxon>
        <taxon>Tylenchina</taxon>
        <taxon>Panagrolaimomorpha</taxon>
        <taxon>Strongyloidoidea</taxon>
        <taxon>Steinernematidae</taxon>
        <taxon>Steinernema</taxon>
    </lineage>
</organism>
<dbReference type="GO" id="GO:0005886">
    <property type="term" value="C:plasma membrane"/>
    <property type="evidence" value="ECO:0007669"/>
    <property type="project" value="TreeGrafter"/>
</dbReference>
<dbReference type="PROSITE" id="PS50945">
    <property type="entry name" value="I_LWEQ"/>
    <property type="match status" value="1"/>
</dbReference>
<dbReference type="Pfam" id="PF25177">
    <property type="entry name" value="Talin_VBS2"/>
    <property type="match status" value="1"/>
</dbReference>
<dbReference type="InterPro" id="IPR011993">
    <property type="entry name" value="PH-like_dom_sf"/>
</dbReference>
<dbReference type="GO" id="GO:0051015">
    <property type="term" value="F:actin filament binding"/>
    <property type="evidence" value="ECO:0007669"/>
    <property type="project" value="InterPro"/>
</dbReference>
<dbReference type="InterPro" id="IPR049108">
    <property type="entry name" value="Talin_R4"/>
</dbReference>
<dbReference type="Pfam" id="PF16511">
    <property type="entry name" value="FERM_f0"/>
    <property type="match status" value="1"/>
</dbReference>
<dbReference type="GO" id="GO:0001726">
    <property type="term" value="C:ruffle"/>
    <property type="evidence" value="ECO:0007669"/>
    <property type="project" value="InterPro"/>
</dbReference>
<dbReference type="Pfam" id="PF08913">
    <property type="entry name" value="VBS"/>
    <property type="match status" value="1"/>
</dbReference>
<dbReference type="Gene3D" id="1.20.1420.10">
    <property type="entry name" value="Talin, central domain"/>
    <property type="match status" value="6"/>
</dbReference>
<dbReference type="GO" id="GO:0030036">
    <property type="term" value="P:actin cytoskeleton organization"/>
    <property type="evidence" value="ECO:0007669"/>
    <property type="project" value="TreeGrafter"/>
</dbReference>
<dbReference type="PROSITE" id="PS50007">
    <property type="entry name" value="PIPLC_X_DOMAIN"/>
    <property type="match status" value="1"/>
</dbReference>
<evidence type="ECO:0008006" key="10">
    <source>
        <dbReference type="Google" id="ProtNLM"/>
    </source>
</evidence>
<dbReference type="SUPFAM" id="SSF109885">
    <property type="entry name" value="I/LWEQ domain"/>
    <property type="match status" value="4"/>
</dbReference>
<evidence type="ECO:0000259" key="6">
    <source>
        <dbReference type="PROSITE" id="PS50057"/>
    </source>
</evidence>
<dbReference type="Gene3D" id="1.20.1410.10">
    <property type="entry name" value="I/LWEQ domain"/>
    <property type="match status" value="1"/>
</dbReference>
<dbReference type="InterPro" id="IPR029071">
    <property type="entry name" value="Ubiquitin-like_domsf"/>
</dbReference>
<feature type="coiled-coil region" evidence="4">
    <location>
        <begin position="1046"/>
        <end position="1073"/>
    </location>
</feature>
<dbReference type="SMART" id="SM01244">
    <property type="entry name" value="IRS"/>
    <property type="match status" value="1"/>
</dbReference>
<evidence type="ECO:0000256" key="5">
    <source>
        <dbReference type="SAM" id="MobiDB-lite"/>
    </source>
</evidence>
<dbReference type="InterPro" id="IPR036723">
    <property type="entry name" value="Alpha-catenin/vinculin-like_sf"/>
</dbReference>
<dbReference type="CDD" id="cd17089">
    <property type="entry name" value="FERM_F0_TLN"/>
    <property type="match status" value="1"/>
</dbReference>
<dbReference type="InterPro" id="IPR035964">
    <property type="entry name" value="I/LWEQ_dom_sf"/>
</dbReference>
<dbReference type="GO" id="GO:0005925">
    <property type="term" value="C:focal adhesion"/>
    <property type="evidence" value="ECO:0007669"/>
    <property type="project" value="InterPro"/>
</dbReference>
<dbReference type="SMART" id="SM00307">
    <property type="entry name" value="ILWEQ"/>
    <property type="match status" value="1"/>
</dbReference>
<dbReference type="PANTHER" id="PTHR19981">
    <property type="entry name" value="TALIN"/>
    <property type="match status" value="1"/>
</dbReference>
<dbReference type="Gene3D" id="1.20.120.230">
    <property type="entry name" value="Alpha-catenin/vinculin-like"/>
    <property type="match status" value="4"/>
</dbReference>
<feature type="domain" description="FERM" evidence="6">
    <location>
        <begin position="87"/>
        <end position="423"/>
    </location>
</feature>
<keyword evidence="2" id="KW-0963">Cytoplasm</keyword>
<dbReference type="SUPFAM" id="SSF47220">
    <property type="entry name" value="alpha-catenin/vinculin-like"/>
    <property type="match status" value="6"/>
</dbReference>
<dbReference type="InterPro" id="IPR000299">
    <property type="entry name" value="FERM_domain"/>
</dbReference>
<dbReference type="GO" id="GO:0005200">
    <property type="term" value="F:structural constituent of cytoskeleton"/>
    <property type="evidence" value="ECO:0007669"/>
    <property type="project" value="InterPro"/>
</dbReference>
<evidence type="ECO:0000256" key="1">
    <source>
        <dbReference type="ARBA" id="ARBA00004245"/>
    </source>
</evidence>
<dbReference type="Gene3D" id="1.20.80.10">
    <property type="match status" value="1"/>
</dbReference>
<dbReference type="Gene3D" id="3.10.20.90">
    <property type="entry name" value="Phosphatidylinositol 3-kinase Catalytic Subunit, Chain A, domain 1"/>
    <property type="match status" value="2"/>
</dbReference>
<dbReference type="Gene3D" id="2.30.29.30">
    <property type="entry name" value="Pleckstrin-homology domain (PH domain)/Phosphotyrosine-binding domain (PTB)"/>
    <property type="match status" value="1"/>
</dbReference>
<dbReference type="InterPro" id="IPR035963">
    <property type="entry name" value="FERM_2"/>
</dbReference>
<dbReference type="SUPFAM" id="SSF109880">
    <property type="entry name" value="A middle domain of Talin 1"/>
    <property type="match status" value="1"/>
</dbReference>
<dbReference type="InterPro" id="IPR015224">
    <property type="entry name" value="Talin_cent"/>
</dbReference>
<gene>
    <name evidence="8" type="ORF">QR680_019234</name>
</gene>
<dbReference type="Pfam" id="PF21692">
    <property type="entry name" value="Talin_R4"/>
    <property type="match status" value="2"/>
</dbReference>
<dbReference type="FunFam" id="2.30.29.30:FF:000028">
    <property type="entry name" value="Talin 2"/>
    <property type="match status" value="1"/>
</dbReference>
<proteinExistence type="predicted"/>
<protein>
    <recommendedName>
        <fullName evidence="10">FERM domain-containing protein</fullName>
    </recommendedName>
</protein>
<dbReference type="InterPro" id="IPR054060">
    <property type="entry name" value="TLN1-like_RS"/>
</dbReference>
<dbReference type="InterPro" id="IPR019748">
    <property type="entry name" value="FERM_central"/>
</dbReference>
<feature type="compositionally biased region" description="Basic and acidic residues" evidence="5">
    <location>
        <begin position="2529"/>
        <end position="2552"/>
    </location>
</feature>
<dbReference type="Pfam" id="PF21865">
    <property type="entry name" value="TLN1-like_RS"/>
    <property type="match status" value="2"/>
</dbReference>
<comment type="caution">
    <text evidence="8">The sequence shown here is derived from an EMBL/GenBank/DDBJ whole genome shotgun (WGS) entry which is preliminary data.</text>
</comment>
<evidence type="ECO:0000256" key="2">
    <source>
        <dbReference type="ARBA" id="ARBA00022490"/>
    </source>
</evidence>
<evidence type="ECO:0000313" key="9">
    <source>
        <dbReference type="Proteomes" id="UP001175271"/>
    </source>
</evidence>
<dbReference type="Pfam" id="PF21896">
    <property type="entry name" value="Talin_IBS2B"/>
    <property type="match status" value="3"/>
</dbReference>
<accession>A0AA39HKE4</accession>
<dbReference type="CDD" id="cd10569">
    <property type="entry name" value="FERM_C_Talin"/>
    <property type="match status" value="1"/>
</dbReference>
<dbReference type="PROSITE" id="PS00660">
    <property type="entry name" value="FERM_1"/>
    <property type="match status" value="1"/>
</dbReference>
<name>A0AA39HKE4_9BILA</name>
<feature type="domain" description="I/LWEQ" evidence="7">
    <location>
        <begin position="2298"/>
        <end position="2534"/>
    </location>
</feature>
<evidence type="ECO:0000259" key="7">
    <source>
        <dbReference type="PROSITE" id="PS50945"/>
    </source>
</evidence>
<dbReference type="InterPro" id="IPR019747">
    <property type="entry name" value="FERM_CS"/>
</dbReference>
<dbReference type="InterPro" id="IPR015009">
    <property type="entry name" value="Vinculin-bd_dom"/>
</dbReference>
<dbReference type="CDD" id="cd12150">
    <property type="entry name" value="talin-RS"/>
    <property type="match status" value="1"/>
</dbReference>
<dbReference type="CDD" id="cd17090">
    <property type="entry name" value="FERM_F1_TLN"/>
    <property type="match status" value="1"/>
</dbReference>
<keyword evidence="4" id="KW-0175">Coiled coil</keyword>
<comment type="subcellular location">
    <subcellularLocation>
        <location evidence="1">Cytoplasm</location>
        <location evidence="1">Cytoskeleton</location>
    </subcellularLocation>
</comment>
<dbReference type="Pfam" id="PF02174">
    <property type="entry name" value="IRS"/>
    <property type="match status" value="1"/>
</dbReference>
<dbReference type="SUPFAM" id="SSF50729">
    <property type="entry name" value="PH domain-like"/>
    <property type="match status" value="1"/>
</dbReference>
<dbReference type="GO" id="GO:0005856">
    <property type="term" value="C:cytoskeleton"/>
    <property type="evidence" value="ECO:0007669"/>
    <property type="project" value="UniProtKB-SubCell"/>
</dbReference>
<dbReference type="InterPro" id="IPR037438">
    <property type="entry name" value="Talin1/2-RS"/>
</dbReference>
<dbReference type="CDD" id="cd14473">
    <property type="entry name" value="FERM_B-lobe"/>
    <property type="match status" value="1"/>
</dbReference>
<dbReference type="PROSITE" id="PS50057">
    <property type="entry name" value="FERM_3"/>
    <property type="match status" value="1"/>
</dbReference>
<dbReference type="SMART" id="SM00295">
    <property type="entry name" value="B41"/>
    <property type="match status" value="1"/>
</dbReference>
<evidence type="ECO:0000313" key="8">
    <source>
        <dbReference type="EMBL" id="KAK0407513.1"/>
    </source>
</evidence>
<dbReference type="Pfam" id="PF09141">
    <property type="entry name" value="Talin_middle"/>
    <property type="match status" value="1"/>
</dbReference>
<dbReference type="InterPro" id="IPR036476">
    <property type="entry name" value="Talin_cent_sf"/>
</dbReference>
<dbReference type="InterPro" id="IPR054082">
    <property type="entry name" value="Talin_IBS2B"/>
</dbReference>
<evidence type="ECO:0000256" key="3">
    <source>
        <dbReference type="ARBA" id="ARBA00023212"/>
    </source>
</evidence>